<accession>A0ABU4WG61</accession>
<keyword evidence="1" id="KW-1278">Translocase</keyword>
<dbReference type="PANTHER" id="PTHR11993:SF10">
    <property type="entry name" value="NADH DEHYDROGENASE [UBIQUINONE] IRON-SULFUR PROTEIN 2, MITOCHONDRIAL"/>
    <property type="match status" value="1"/>
</dbReference>
<evidence type="ECO:0000313" key="3">
    <source>
        <dbReference type="EMBL" id="MDX8415548.1"/>
    </source>
</evidence>
<keyword evidence="1" id="KW-0472">Membrane</keyword>
<dbReference type="NCBIfam" id="TIGR01962">
    <property type="entry name" value="NuoD"/>
    <property type="match status" value="1"/>
</dbReference>
<evidence type="ECO:0000259" key="2">
    <source>
        <dbReference type="Pfam" id="PF00346"/>
    </source>
</evidence>
<protein>
    <recommendedName>
        <fullName evidence="1">NADH-quinone oxidoreductase subunit D</fullName>
        <ecNumber evidence="1">7.1.1.-</ecNumber>
    </recommendedName>
    <alternativeName>
        <fullName evidence="1">NADH dehydrogenase I subunit D</fullName>
    </alternativeName>
    <alternativeName>
        <fullName evidence="1">NDH-1 subunit D</fullName>
    </alternativeName>
</protein>
<keyword evidence="1" id="KW-0830">Ubiquinone</keyword>
<proteinExistence type="inferred from homology"/>
<comment type="function">
    <text evidence="1">NDH-1 shuttles electrons from NADH, via FMN and iron-sulfur (Fe-S) centers, to quinones in the respiratory chain. The immediate electron acceptor for the enzyme in this species is believed to be ubiquinone. Couples the redox reaction to proton translocation (for every two electrons transferred, four hydrogen ions are translocated across the cytoplasmic membrane), and thus conserves the redox energy in a proton gradient.</text>
</comment>
<dbReference type="EMBL" id="JALBUT010000005">
    <property type="protein sequence ID" value="MDX8415548.1"/>
    <property type="molecule type" value="Genomic_DNA"/>
</dbReference>
<sequence length="408" mass="45505">MKEEKIIDVKDVAAMAECGEIGERMIVNMGPSHPSTHGVLRMVFELDGDIITKCNPVIGYLHRGSEKVAENMTYNQFIPYTDRLDYLAPLCNNVAFATCAEKIAGIEVPERCKAIRVLCCELSRIASHLIGVGVYGMDAGAWTVFMYAFTQREKLYTLFERLTGARLTCSYARIGGLARDIPEGWLGDVASFANQFLPALDEMDSLITRNRIFIDRTEEIAVISREEAINWGLTGANLRGSGVESDIRKDNPYLGYENYEFDIPVGTKGDAYDRWLVRMEEMRQSIRIIRQVIDKMPKGAWHVDDPKIFAPEKRSVLTQMESLISNFVLTTEGPNLPKGEAYFEAENPKGALGFFIMSGGGGVPYRVRIKGPSFVSLSILPKIMPGHHITDVPVILGSLDFVLGECDR</sequence>
<keyword evidence="4" id="KW-1185">Reference proteome</keyword>
<comment type="catalytic activity">
    <reaction evidence="1">
        <text>a quinone + NADH + 5 H(+)(in) = a quinol + NAD(+) + 4 H(+)(out)</text>
        <dbReference type="Rhea" id="RHEA:57888"/>
        <dbReference type="ChEBI" id="CHEBI:15378"/>
        <dbReference type="ChEBI" id="CHEBI:24646"/>
        <dbReference type="ChEBI" id="CHEBI:57540"/>
        <dbReference type="ChEBI" id="CHEBI:57945"/>
        <dbReference type="ChEBI" id="CHEBI:132124"/>
    </reaction>
</comment>
<dbReference type="InterPro" id="IPR029014">
    <property type="entry name" value="NiFe-Hase_large"/>
</dbReference>
<dbReference type="Pfam" id="PF00346">
    <property type="entry name" value="Complex1_49kDa"/>
    <property type="match status" value="1"/>
</dbReference>
<dbReference type="NCBIfam" id="NF004739">
    <property type="entry name" value="PRK06075.1"/>
    <property type="match status" value="1"/>
</dbReference>
<keyword evidence="1" id="KW-0813">Transport</keyword>
<dbReference type="InterPro" id="IPR001135">
    <property type="entry name" value="NADH_Q_OxRdtase_suD"/>
</dbReference>
<dbReference type="RefSeq" id="WP_370396995.1">
    <property type="nucleotide sequence ID" value="NZ_JALBUT010000005.1"/>
</dbReference>
<keyword evidence="1" id="KW-0520">NAD</keyword>
<dbReference type="Gene3D" id="1.10.645.10">
    <property type="entry name" value="Cytochrome-c3 Hydrogenase, chain B"/>
    <property type="match status" value="1"/>
</dbReference>
<evidence type="ECO:0000256" key="1">
    <source>
        <dbReference type="HAMAP-Rule" id="MF_01358"/>
    </source>
</evidence>
<feature type="domain" description="NADH-quinone oxidoreductase subunit D" evidence="2">
    <location>
        <begin position="138"/>
        <end position="408"/>
    </location>
</feature>
<dbReference type="SUPFAM" id="SSF56762">
    <property type="entry name" value="HydB/Nqo4-like"/>
    <property type="match status" value="1"/>
</dbReference>
<evidence type="ECO:0000313" key="4">
    <source>
        <dbReference type="Proteomes" id="UP001275932"/>
    </source>
</evidence>
<comment type="similarity">
    <text evidence="1">Belongs to the complex I 49 kDa subunit family.</text>
</comment>
<comment type="subcellular location">
    <subcellularLocation>
        <location evidence="1">Cell membrane</location>
        <topology evidence="1">Peripheral membrane protein</topology>
        <orientation evidence="1">Cytoplasmic side</orientation>
    </subcellularLocation>
</comment>
<dbReference type="EC" id="7.1.1.-" evidence="1"/>
<dbReference type="InterPro" id="IPR022885">
    <property type="entry name" value="NDH1_su_D/H"/>
</dbReference>
<reference evidence="3 4" key="1">
    <citation type="submission" date="2022-03" db="EMBL/GenBank/DDBJ databases">
        <title>Novel taxa within the pig intestine.</title>
        <authorList>
            <person name="Wylensek D."/>
            <person name="Bishof K."/>
            <person name="Afrizal A."/>
            <person name="Clavel T."/>
        </authorList>
    </citation>
    <scope>NUCLEOTIDE SEQUENCE [LARGE SCALE GENOMIC DNA]</scope>
    <source>
        <strain evidence="3 4">CLA-KB-P66</strain>
    </source>
</reference>
<dbReference type="PANTHER" id="PTHR11993">
    <property type="entry name" value="NADH-UBIQUINONE OXIDOREDUCTASE 49 KDA SUBUNIT"/>
    <property type="match status" value="1"/>
</dbReference>
<dbReference type="Proteomes" id="UP001275932">
    <property type="component" value="Unassembled WGS sequence"/>
</dbReference>
<comment type="subunit">
    <text evidence="1">NDH-1 is composed of 14 different subunits. Subunits NuoB, C, D, E, F, and G constitute the peripheral sector of the complex.</text>
</comment>
<name>A0ABU4WG61_9BACT</name>
<keyword evidence="1" id="KW-0874">Quinone</keyword>
<keyword evidence="1" id="KW-1003">Cell membrane</keyword>
<comment type="caution">
    <text evidence="3">The sequence shown here is derived from an EMBL/GenBank/DDBJ whole genome shotgun (WGS) entry which is preliminary data.</text>
</comment>
<gene>
    <name evidence="1 3" type="primary">nuoD</name>
    <name evidence="3" type="ORF">MOX91_05055</name>
</gene>
<dbReference type="HAMAP" id="MF_01358">
    <property type="entry name" value="NDH1_NuoD"/>
    <property type="match status" value="1"/>
</dbReference>
<organism evidence="3 4">
    <name type="scientific">Intestinicryptomonas porci</name>
    <dbReference type="NCBI Taxonomy" id="2926320"/>
    <lineage>
        <taxon>Bacteria</taxon>
        <taxon>Pseudomonadati</taxon>
        <taxon>Verrucomicrobiota</taxon>
        <taxon>Opitutia</taxon>
        <taxon>Opitutales</taxon>
        <taxon>Intestinicryptomonaceae</taxon>
        <taxon>Intestinicryptomonas</taxon>
    </lineage>
</organism>